<accession>A0ABV6WVK4</accession>
<name>A0ABV6WVK4_9ACTN</name>
<gene>
    <name evidence="1" type="ORF">ACEZDB_05365</name>
</gene>
<protein>
    <recommendedName>
        <fullName evidence="3">Type II secretion system protein GspE N-terminal domain-containing protein</fullName>
    </recommendedName>
</protein>
<dbReference type="Proteomes" id="UP001592530">
    <property type="component" value="Unassembled WGS sequence"/>
</dbReference>
<sequence length="134" mass="14514">MPPSLKSVLASLAIEPSRDECDAVENRLPGAFAGLGAIRRDSVVEVDASELIPSEIGDWLASLPIQRDAVIQVAWIADRLGATMRFATLIDNVDDLWFPAMDDVVALLDSPGALDVLVLDHEERFTLSRVTSLS</sequence>
<reference evidence="1 2" key="1">
    <citation type="submission" date="2024-09" db="EMBL/GenBank/DDBJ databases">
        <authorList>
            <person name="Lee S.D."/>
        </authorList>
    </citation>
    <scope>NUCLEOTIDE SEQUENCE [LARGE SCALE GENOMIC DNA]</scope>
    <source>
        <strain evidence="1 2">N1-3</strain>
    </source>
</reference>
<dbReference type="EMBL" id="JBHEZY010000002">
    <property type="protein sequence ID" value="MFC1430086.1"/>
    <property type="molecule type" value="Genomic_DNA"/>
</dbReference>
<evidence type="ECO:0008006" key="3">
    <source>
        <dbReference type="Google" id="ProtNLM"/>
    </source>
</evidence>
<comment type="caution">
    <text evidence="1">The sequence shown here is derived from an EMBL/GenBank/DDBJ whole genome shotgun (WGS) entry which is preliminary data.</text>
</comment>
<evidence type="ECO:0000313" key="1">
    <source>
        <dbReference type="EMBL" id="MFC1430086.1"/>
    </source>
</evidence>
<organism evidence="1 2">
    <name type="scientific">Streptacidiphilus alkalitolerans</name>
    <dbReference type="NCBI Taxonomy" id="3342712"/>
    <lineage>
        <taxon>Bacteria</taxon>
        <taxon>Bacillati</taxon>
        <taxon>Actinomycetota</taxon>
        <taxon>Actinomycetes</taxon>
        <taxon>Kitasatosporales</taxon>
        <taxon>Streptomycetaceae</taxon>
        <taxon>Streptacidiphilus</taxon>
    </lineage>
</organism>
<dbReference type="RefSeq" id="WP_380549269.1">
    <property type="nucleotide sequence ID" value="NZ_JBHEZY010000002.1"/>
</dbReference>
<evidence type="ECO:0000313" key="2">
    <source>
        <dbReference type="Proteomes" id="UP001592530"/>
    </source>
</evidence>
<proteinExistence type="predicted"/>